<proteinExistence type="predicted"/>
<feature type="domain" description="C2H2-type" evidence="1">
    <location>
        <begin position="114"/>
        <end position="143"/>
    </location>
</feature>
<dbReference type="InterPro" id="IPR013087">
    <property type="entry name" value="Znf_C2H2_type"/>
</dbReference>
<dbReference type="Proteomes" id="UP001050975">
    <property type="component" value="Unassembled WGS sequence"/>
</dbReference>
<dbReference type="GO" id="GO:0003964">
    <property type="term" value="F:RNA-directed DNA polymerase activity"/>
    <property type="evidence" value="ECO:0007669"/>
    <property type="project" value="UniProtKB-KW"/>
</dbReference>
<evidence type="ECO:0000259" key="1">
    <source>
        <dbReference type="PROSITE" id="PS50157"/>
    </source>
</evidence>
<evidence type="ECO:0000313" key="2">
    <source>
        <dbReference type="EMBL" id="GET42347.1"/>
    </source>
</evidence>
<keyword evidence="3" id="KW-1185">Reference proteome</keyword>
<dbReference type="PROSITE" id="PS50157">
    <property type="entry name" value="ZINC_FINGER_C2H2_2"/>
    <property type="match status" value="1"/>
</dbReference>
<dbReference type="AlphaFoldDB" id="A0AAV3XHE8"/>
<comment type="caution">
    <text evidence="2">The sequence shown here is derived from an EMBL/GenBank/DDBJ whole genome shotgun (WGS) entry which is preliminary data.</text>
</comment>
<dbReference type="Pfam" id="PF08388">
    <property type="entry name" value="GIIM"/>
    <property type="match status" value="1"/>
</dbReference>
<sequence length="175" mass="20599">MKDSRFKLEERIAKCGSLIRGWRNYNRYCDMSQHSLWKINHWTWKFIRKQGGLDQCQTNDALKVAFPSISWKACGHNNVKGDKSPFDGDLIYWSDRSHNNYDGITAKPLKKQKFTCPECGLKFFSDDKIELHHIDGNHDNWKPNNLEVLHRHCHQHMPIHSQARVVRNAARKTTK</sequence>
<dbReference type="PROSITE" id="PS00028">
    <property type="entry name" value="ZINC_FINGER_C2H2_1"/>
    <property type="match status" value="1"/>
</dbReference>
<dbReference type="InterPro" id="IPR013597">
    <property type="entry name" value="Mat_intron_G2"/>
</dbReference>
<keyword evidence="2" id="KW-0695">RNA-directed DNA polymerase</keyword>
<dbReference type="EMBL" id="BLAY01000160">
    <property type="protein sequence ID" value="GET42347.1"/>
    <property type="molecule type" value="Genomic_DNA"/>
</dbReference>
<organism evidence="2 3">
    <name type="scientific">Microseira wollei NIES-4236</name>
    <dbReference type="NCBI Taxonomy" id="2530354"/>
    <lineage>
        <taxon>Bacteria</taxon>
        <taxon>Bacillati</taxon>
        <taxon>Cyanobacteriota</taxon>
        <taxon>Cyanophyceae</taxon>
        <taxon>Oscillatoriophycideae</taxon>
        <taxon>Aerosakkonematales</taxon>
        <taxon>Aerosakkonemataceae</taxon>
        <taxon>Microseira</taxon>
    </lineage>
</organism>
<gene>
    <name evidence="2" type="ORF">MiSe_71630</name>
</gene>
<dbReference type="SMART" id="SM00507">
    <property type="entry name" value="HNHc"/>
    <property type="match status" value="1"/>
</dbReference>
<keyword evidence="2" id="KW-0808">Transferase</keyword>
<dbReference type="InterPro" id="IPR003615">
    <property type="entry name" value="HNH_nuc"/>
</dbReference>
<accession>A0AAV3XHE8</accession>
<dbReference type="CDD" id="cd00085">
    <property type="entry name" value="HNHc"/>
    <property type="match status" value="1"/>
</dbReference>
<keyword evidence="2" id="KW-0548">Nucleotidyltransferase</keyword>
<evidence type="ECO:0000313" key="3">
    <source>
        <dbReference type="Proteomes" id="UP001050975"/>
    </source>
</evidence>
<reference evidence="2" key="1">
    <citation type="submission" date="2019-10" db="EMBL/GenBank/DDBJ databases">
        <title>Draft genome sequece of Microseira wollei NIES-4236.</title>
        <authorList>
            <person name="Yamaguchi H."/>
            <person name="Suzuki S."/>
            <person name="Kawachi M."/>
        </authorList>
    </citation>
    <scope>NUCLEOTIDE SEQUENCE</scope>
    <source>
        <strain evidence="2">NIES-4236</strain>
    </source>
</reference>
<protein>
    <submittedName>
        <fullName evidence="2">Reverse transcriptase</fullName>
    </submittedName>
</protein>
<name>A0AAV3XHE8_9CYAN</name>